<dbReference type="EMBL" id="CM046111">
    <property type="protein sequence ID" value="KAI8425068.1"/>
    <property type="molecule type" value="Genomic_DNA"/>
</dbReference>
<proteinExistence type="predicted"/>
<name>A0ACC0JLV9_CHOFU</name>
<organism evidence="1 2">
    <name type="scientific">Choristoneura fumiferana</name>
    <name type="common">Spruce budworm moth</name>
    <name type="synonym">Archips fumiferana</name>
    <dbReference type="NCBI Taxonomy" id="7141"/>
    <lineage>
        <taxon>Eukaryota</taxon>
        <taxon>Metazoa</taxon>
        <taxon>Ecdysozoa</taxon>
        <taxon>Arthropoda</taxon>
        <taxon>Hexapoda</taxon>
        <taxon>Insecta</taxon>
        <taxon>Pterygota</taxon>
        <taxon>Neoptera</taxon>
        <taxon>Endopterygota</taxon>
        <taxon>Lepidoptera</taxon>
        <taxon>Glossata</taxon>
        <taxon>Ditrysia</taxon>
        <taxon>Tortricoidea</taxon>
        <taxon>Tortricidae</taxon>
        <taxon>Tortricinae</taxon>
        <taxon>Choristoneura</taxon>
    </lineage>
</organism>
<evidence type="ECO:0000313" key="2">
    <source>
        <dbReference type="Proteomes" id="UP001064048"/>
    </source>
</evidence>
<comment type="caution">
    <text evidence="1">The sequence shown here is derived from an EMBL/GenBank/DDBJ whole genome shotgun (WGS) entry which is preliminary data.</text>
</comment>
<evidence type="ECO:0000313" key="1">
    <source>
        <dbReference type="EMBL" id="KAI8425068.1"/>
    </source>
</evidence>
<accession>A0ACC0JLV9</accession>
<sequence>MSEQRVTKRVFWSELEDGKRKHGGQVLRYKDVLKKTMKSCTIVPSQWENEAANRQEWRAKIVVQCQELKVEFRQRQAVLPAVNLRWNHVFIPDHFLGGIQGHRVQLFKLGYTSLVTIELKGGSKTPPSPDYDRPPGGKRNAIIAVTD</sequence>
<dbReference type="Proteomes" id="UP001064048">
    <property type="component" value="Chromosome 11"/>
</dbReference>
<gene>
    <name evidence="1" type="ORF">MSG28_006936</name>
</gene>
<keyword evidence="2" id="KW-1185">Reference proteome</keyword>
<protein>
    <submittedName>
        <fullName evidence="1">Uncharacterized protein</fullName>
    </submittedName>
</protein>
<reference evidence="1 2" key="1">
    <citation type="journal article" date="2022" name="Genome Biol. Evol.">
        <title>The Spruce Budworm Genome: Reconstructing the Evolutionary History of Antifreeze Proteins.</title>
        <authorList>
            <person name="Beliveau C."/>
            <person name="Gagne P."/>
            <person name="Picq S."/>
            <person name="Vernygora O."/>
            <person name="Keeling C.I."/>
            <person name="Pinkney K."/>
            <person name="Doucet D."/>
            <person name="Wen F."/>
            <person name="Johnston J.S."/>
            <person name="Maaroufi H."/>
            <person name="Boyle B."/>
            <person name="Laroche J."/>
            <person name="Dewar K."/>
            <person name="Juretic N."/>
            <person name="Blackburn G."/>
            <person name="Nisole A."/>
            <person name="Brunet B."/>
            <person name="Brandao M."/>
            <person name="Lumley L."/>
            <person name="Duan J."/>
            <person name="Quan G."/>
            <person name="Lucarotti C.J."/>
            <person name="Roe A.D."/>
            <person name="Sperling F.A.H."/>
            <person name="Levesque R.C."/>
            <person name="Cusson M."/>
        </authorList>
    </citation>
    <scope>NUCLEOTIDE SEQUENCE [LARGE SCALE GENOMIC DNA]</scope>
    <source>
        <strain evidence="1">Glfc:IPQL:Cfum</strain>
    </source>
</reference>